<evidence type="ECO:0000256" key="1">
    <source>
        <dbReference type="SAM" id="Phobius"/>
    </source>
</evidence>
<dbReference type="EMBL" id="SDWW01000010">
    <property type="protein sequence ID" value="RYV51960.1"/>
    <property type="molecule type" value="Genomic_DNA"/>
</dbReference>
<comment type="caution">
    <text evidence="3">The sequence shown here is derived from an EMBL/GenBank/DDBJ whole genome shotgun (WGS) entry which is preliminary data.</text>
</comment>
<keyword evidence="4" id="KW-1185">Reference proteome</keyword>
<feature type="domain" description="DUF2510" evidence="2">
    <location>
        <begin position="136"/>
        <end position="161"/>
    </location>
</feature>
<evidence type="ECO:0000313" key="3">
    <source>
        <dbReference type="EMBL" id="RYV51960.1"/>
    </source>
</evidence>
<dbReference type="InterPro" id="IPR016410">
    <property type="entry name" value="Phage_imm"/>
</dbReference>
<dbReference type="Pfam" id="PF10708">
    <property type="entry name" value="DUF2510"/>
    <property type="match status" value="1"/>
</dbReference>
<dbReference type="OrthoDB" id="9814116at2"/>
<dbReference type="Pfam" id="PF14373">
    <property type="entry name" value="Imm_superinfect"/>
    <property type="match status" value="1"/>
</dbReference>
<proteinExistence type="predicted"/>
<dbReference type="Proteomes" id="UP000293764">
    <property type="component" value="Unassembled WGS sequence"/>
</dbReference>
<dbReference type="InterPro" id="IPR018929">
    <property type="entry name" value="DUF2510"/>
</dbReference>
<keyword evidence="1" id="KW-0812">Transmembrane</keyword>
<feature type="transmembrane region" description="Helical" evidence="1">
    <location>
        <begin position="45"/>
        <end position="66"/>
    </location>
</feature>
<reference evidence="3 4" key="1">
    <citation type="submission" date="2019-01" db="EMBL/GenBank/DDBJ databases">
        <title>Novel species of Cellulomonas.</title>
        <authorList>
            <person name="Liu Q."/>
            <person name="Xin Y.-H."/>
        </authorList>
    </citation>
    <scope>NUCLEOTIDE SEQUENCE [LARGE SCALE GENOMIC DNA]</scope>
    <source>
        <strain evidence="3 4">HLT2-17</strain>
    </source>
</reference>
<feature type="transmembrane region" description="Helical" evidence="1">
    <location>
        <begin position="78"/>
        <end position="99"/>
    </location>
</feature>
<evidence type="ECO:0000313" key="4">
    <source>
        <dbReference type="Proteomes" id="UP000293764"/>
    </source>
</evidence>
<protein>
    <submittedName>
        <fullName evidence="3">Superinfection immunity protein</fullName>
    </submittedName>
</protein>
<keyword evidence="1" id="KW-1133">Transmembrane helix</keyword>
<dbReference type="RefSeq" id="WP_130101781.1">
    <property type="nucleotide sequence ID" value="NZ_SDWW01000010.1"/>
</dbReference>
<accession>A0A4Q5N1K0</accession>
<name>A0A4Q5N1K0_9MICO</name>
<evidence type="ECO:0000259" key="2">
    <source>
        <dbReference type="Pfam" id="PF10708"/>
    </source>
</evidence>
<sequence length="161" mass="16888">MSEIDPHDARPSVPAAISAPLSWPVQQAPQAGYGYLTDQRPASGAVLAVAWISAVLTLGYMLPWAIAATRGRSNQAAIGLVDLFLGWSLIGWIVALVMACQSHAIVGQLPVVNVLVAQQFPQAPQGYPAPVAGPPAGWYPSPSGAGQQYWDGIAWTGHRAP</sequence>
<keyword evidence="1" id="KW-0472">Membrane</keyword>
<gene>
    <name evidence="3" type="ORF">EUA98_05860</name>
</gene>
<dbReference type="AlphaFoldDB" id="A0A4Q5N1K0"/>
<organism evidence="3 4">
    <name type="scientific">Pengzhenrongella frigida</name>
    <dbReference type="NCBI Taxonomy" id="1259133"/>
    <lineage>
        <taxon>Bacteria</taxon>
        <taxon>Bacillati</taxon>
        <taxon>Actinomycetota</taxon>
        <taxon>Actinomycetes</taxon>
        <taxon>Micrococcales</taxon>
        <taxon>Pengzhenrongella</taxon>
    </lineage>
</organism>